<gene>
    <name evidence="3" type="ORF">PXEA_LOCUS8501</name>
</gene>
<keyword evidence="2" id="KW-0677">Repeat</keyword>
<dbReference type="InterPro" id="IPR001611">
    <property type="entry name" value="Leu-rich_rpt"/>
</dbReference>
<protein>
    <recommendedName>
        <fullName evidence="5">U2A'/phosphoprotein 32 family A C-terminal domain-containing protein</fullName>
    </recommendedName>
</protein>
<keyword evidence="4" id="KW-1185">Reference proteome</keyword>
<accession>A0A3S5B785</accession>
<dbReference type="PANTHER" id="PTHR46652">
    <property type="entry name" value="LEUCINE-RICH REPEAT AND IQ DOMAIN-CONTAINING PROTEIN 1-RELATED"/>
    <property type="match status" value="1"/>
</dbReference>
<keyword evidence="1" id="KW-0433">Leucine-rich repeat</keyword>
<evidence type="ECO:0000313" key="4">
    <source>
        <dbReference type="Proteomes" id="UP000784294"/>
    </source>
</evidence>
<dbReference type="Pfam" id="PF12799">
    <property type="entry name" value="LRR_4"/>
    <property type="match status" value="1"/>
</dbReference>
<reference evidence="3" key="1">
    <citation type="submission" date="2018-11" db="EMBL/GenBank/DDBJ databases">
        <authorList>
            <consortium name="Pathogen Informatics"/>
        </authorList>
    </citation>
    <scope>NUCLEOTIDE SEQUENCE</scope>
</reference>
<dbReference type="InterPro" id="IPR025875">
    <property type="entry name" value="Leu-rich_rpt_4"/>
</dbReference>
<dbReference type="SUPFAM" id="SSF52058">
    <property type="entry name" value="L domain-like"/>
    <property type="match status" value="1"/>
</dbReference>
<dbReference type="EMBL" id="CAAALY010023311">
    <property type="protein sequence ID" value="VEL15061.1"/>
    <property type="molecule type" value="Genomic_DNA"/>
</dbReference>
<dbReference type="Gene3D" id="3.80.10.10">
    <property type="entry name" value="Ribonuclease Inhibitor"/>
    <property type="match status" value="1"/>
</dbReference>
<evidence type="ECO:0000256" key="1">
    <source>
        <dbReference type="ARBA" id="ARBA00022614"/>
    </source>
</evidence>
<proteinExistence type="predicted"/>
<evidence type="ECO:0000313" key="3">
    <source>
        <dbReference type="EMBL" id="VEL15061.1"/>
    </source>
</evidence>
<dbReference type="InterPro" id="IPR032675">
    <property type="entry name" value="LRR_dom_sf"/>
</dbReference>
<evidence type="ECO:0000256" key="2">
    <source>
        <dbReference type="ARBA" id="ARBA00022737"/>
    </source>
</evidence>
<dbReference type="OrthoDB" id="10262005at2759"/>
<dbReference type="InterPro" id="IPR050836">
    <property type="entry name" value="SDS22/Internalin_LRR"/>
</dbReference>
<dbReference type="SMART" id="SM00365">
    <property type="entry name" value="LRR_SD22"/>
    <property type="match status" value="2"/>
</dbReference>
<organism evidence="3 4">
    <name type="scientific">Protopolystoma xenopodis</name>
    <dbReference type="NCBI Taxonomy" id="117903"/>
    <lineage>
        <taxon>Eukaryota</taxon>
        <taxon>Metazoa</taxon>
        <taxon>Spiralia</taxon>
        <taxon>Lophotrochozoa</taxon>
        <taxon>Platyhelminthes</taxon>
        <taxon>Monogenea</taxon>
        <taxon>Polyopisthocotylea</taxon>
        <taxon>Polystomatidea</taxon>
        <taxon>Polystomatidae</taxon>
        <taxon>Protopolystoma</taxon>
    </lineage>
</organism>
<dbReference type="Proteomes" id="UP000784294">
    <property type="component" value="Unassembled WGS sequence"/>
</dbReference>
<feature type="non-terminal residue" evidence="3">
    <location>
        <position position="101"/>
    </location>
</feature>
<dbReference type="AlphaFoldDB" id="A0A3S5B785"/>
<evidence type="ECO:0008006" key="5">
    <source>
        <dbReference type="Google" id="ProtNLM"/>
    </source>
</evidence>
<sequence length="101" mass="11521">MSSSILSRSVSGLSKPKGCAKIEKHLQKITHLYLNDKSLDEMEIPLLASNIPLTHLYLQNNSIRRISNLHCLKKLKKLYLSGNEINRIEELEGLSCLEELY</sequence>
<dbReference type="PROSITE" id="PS51450">
    <property type="entry name" value="LRR"/>
    <property type="match status" value="2"/>
</dbReference>
<name>A0A3S5B785_9PLAT</name>
<dbReference type="PANTHER" id="PTHR46652:SF3">
    <property type="entry name" value="LEUCINE-RICH REPEAT-CONTAINING PROTEIN 9"/>
    <property type="match status" value="1"/>
</dbReference>
<comment type="caution">
    <text evidence="3">The sequence shown here is derived from an EMBL/GenBank/DDBJ whole genome shotgun (WGS) entry which is preliminary data.</text>
</comment>